<dbReference type="EMBL" id="QUTF01007331">
    <property type="protein sequence ID" value="RHZ39735.1"/>
    <property type="molecule type" value="Genomic_DNA"/>
</dbReference>
<name>A0A397A4R4_APHAT</name>
<dbReference type="Proteomes" id="UP000266239">
    <property type="component" value="Unassembled WGS sequence"/>
</dbReference>
<comment type="similarity">
    <text evidence="1">Belongs to the FAM136 family.</text>
</comment>
<comment type="caution">
    <text evidence="2">The sequence shown here is derived from an EMBL/GenBank/DDBJ whole genome shotgun (WGS) entry which is preliminary data.</text>
</comment>
<dbReference type="Pfam" id="PF05811">
    <property type="entry name" value="DUF842"/>
    <property type="match status" value="1"/>
</dbReference>
<evidence type="ECO:0000313" key="5">
    <source>
        <dbReference type="Proteomes" id="UP000286510"/>
    </source>
</evidence>
<evidence type="ECO:0000256" key="1">
    <source>
        <dbReference type="ARBA" id="ARBA00009952"/>
    </source>
</evidence>
<dbReference type="AlphaFoldDB" id="A0A397A4R4"/>
<evidence type="ECO:0000313" key="4">
    <source>
        <dbReference type="Proteomes" id="UP000266239"/>
    </source>
</evidence>
<dbReference type="PANTHER" id="PTHR21096">
    <property type="entry name" value="PROTEIN FAM136A"/>
    <property type="match status" value="1"/>
</dbReference>
<proteinExistence type="inferred from homology"/>
<dbReference type="PANTHER" id="PTHR21096:SF0">
    <property type="entry name" value="PROTEIN FAM136A"/>
    <property type="match status" value="1"/>
</dbReference>
<dbReference type="Proteomes" id="UP000286510">
    <property type="component" value="Unassembled WGS sequence"/>
</dbReference>
<evidence type="ECO:0008006" key="6">
    <source>
        <dbReference type="Google" id="ProtNLM"/>
    </source>
</evidence>
<evidence type="ECO:0000313" key="3">
    <source>
        <dbReference type="EMBL" id="RHZ39735.1"/>
    </source>
</evidence>
<evidence type="ECO:0000313" key="2">
    <source>
        <dbReference type="EMBL" id="RHY00361.1"/>
    </source>
</evidence>
<accession>A0A397A4R4</accession>
<organism evidence="2 4">
    <name type="scientific">Aphanomyces astaci</name>
    <name type="common">Crayfish plague agent</name>
    <dbReference type="NCBI Taxonomy" id="112090"/>
    <lineage>
        <taxon>Eukaryota</taxon>
        <taxon>Sar</taxon>
        <taxon>Stramenopiles</taxon>
        <taxon>Oomycota</taxon>
        <taxon>Saprolegniomycetes</taxon>
        <taxon>Saprolegniales</taxon>
        <taxon>Verrucalvaceae</taxon>
        <taxon>Aphanomyces</taxon>
    </lineage>
</organism>
<sequence>MAEADINQAVAKMMESLDKGTFRPLQVCTWRHLEEHLTELSCLIQRNAYVCSVKCFDNKDVSAEQLQHCIERCQQPMAQVQNYMSQEMQTFQNRLQRCAMECQDRAKDSLSSQPSESQISAAQAGMEKCVSKCVDGHIKLLPTLKKRIEDTVSSAAH</sequence>
<dbReference type="GO" id="GO:0005737">
    <property type="term" value="C:cytoplasm"/>
    <property type="evidence" value="ECO:0007669"/>
    <property type="project" value="TreeGrafter"/>
</dbReference>
<protein>
    <recommendedName>
        <fullName evidence="6">Protein FAM136A</fullName>
    </recommendedName>
</protein>
<dbReference type="InterPro" id="IPR008560">
    <property type="entry name" value="DUF842_euk"/>
</dbReference>
<reference evidence="4 5" key="1">
    <citation type="submission" date="2018-08" db="EMBL/GenBank/DDBJ databases">
        <title>Aphanomyces genome sequencing and annotation.</title>
        <authorList>
            <person name="Minardi D."/>
            <person name="Oidtmann B."/>
            <person name="Van Der Giezen M."/>
            <person name="Studholme D.J."/>
        </authorList>
    </citation>
    <scope>NUCLEOTIDE SEQUENCE [LARGE SCALE GENOMIC DNA]</scope>
    <source>
        <strain evidence="3 5">FDL457</strain>
        <strain evidence="2 4">Yx</strain>
    </source>
</reference>
<dbReference type="EMBL" id="QUTA01009887">
    <property type="protein sequence ID" value="RHY00361.1"/>
    <property type="molecule type" value="Genomic_DNA"/>
</dbReference>
<dbReference type="VEuPathDB" id="FungiDB:H257_11172"/>
<gene>
    <name evidence="2" type="ORF">DYB25_006723</name>
    <name evidence="3" type="ORF">DYB26_008855</name>
</gene>